<feature type="compositionally biased region" description="Acidic residues" evidence="6">
    <location>
        <begin position="136"/>
        <end position="147"/>
    </location>
</feature>
<dbReference type="InterPro" id="IPR027379">
    <property type="entry name" value="CLS_N"/>
</dbReference>
<keyword evidence="4 7" id="KW-1133">Transmembrane helix</keyword>
<evidence type="ECO:0000256" key="1">
    <source>
        <dbReference type="ARBA" id="ARBA00004651"/>
    </source>
</evidence>
<feature type="compositionally biased region" description="Polar residues" evidence="6">
    <location>
        <begin position="67"/>
        <end position="78"/>
    </location>
</feature>
<sequence>MRFLIPLAIVALGVMIYAFVECMQTPRERIRTLAKPAWLVIIALVPAVGALLWLFFGHRRTLPQPGSLGSSPQRSKQQPARPKSPDDDDEFLRRLDIQRRQKAREEQLDAREAKLDAYERKLRERHDSAHTNDSSETPDDPDDEDFPGDSTGSQRS</sequence>
<accession>A0AAJ6AHX6</accession>
<dbReference type="Proteomes" id="UP001224674">
    <property type="component" value="Chromosome"/>
</dbReference>
<evidence type="ECO:0000313" key="9">
    <source>
        <dbReference type="EMBL" id="WGH93052.1"/>
    </source>
</evidence>
<evidence type="ECO:0000256" key="7">
    <source>
        <dbReference type="SAM" id="Phobius"/>
    </source>
</evidence>
<dbReference type="AlphaFoldDB" id="A0AAJ6AHX6"/>
<feature type="transmembrane region" description="Helical" evidence="7">
    <location>
        <begin position="37"/>
        <end position="56"/>
    </location>
</feature>
<proteinExistence type="predicted"/>
<evidence type="ECO:0000256" key="4">
    <source>
        <dbReference type="ARBA" id="ARBA00022989"/>
    </source>
</evidence>
<keyword evidence="2" id="KW-1003">Cell membrane</keyword>
<keyword evidence="5 7" id="KW-0472">Membrane</keyword>
<evidence type="ECO:0000313" key="10">
    <source>
        <dbReference type="Proteomes" id="UP001224674"/>
    </source>
</evidence>
<dbReference type="RefSeq" id="WP_110097990.1">
    <property type="nucleotide sequence ID" value="NZ_CP122561.1"/>
</dbReference>
<keyword evidence="3 7" id="KW-0812">Transmembrane</keyword>
<comment type="subcellular location">
    <subcellularLocation>
        <location evidence="1">Cell membrane</location>
        <topology evidence="1">Multi-pass membrane protein</topology>
    </subcellularLocation>
</comment>
<dbReference type="GO" id="GO:0005886">
    <property type="term" value="C:plasma membrane"/>
    <property type="evidence" value="ECO:0007669"/>
    <property type="project" value="UniProtKB-SubCell"/>
</dbReference>
<evidence type="ECO:0000256" key="2">
    <source>
        <dbReference type="ARBA" id="ARBA00022475"/>
    </source>
</evidence>
<reference evidence="9 10" key="1">
    <citation type="submission" date="2023-03" db="EMBL/GenBank/DDBJ databases">
        <title>Complete genome sequences of several Auritidibacter ignavus strains isolated from ear infections.</title>
        <authorList>
            <person name="Baehr T."/>
            <person name="Baumhoegger A.M."/>
        </authorList>
    </citation>
    <scope>NUCLEOTIDE SEQUENCE [LARGE SCALE GENOMIC DNA]</scope>
    <source>
        <strain evidence="9 10">BABAE-6</strain>
    </source>
</reference>
<protein>
    <submittedName>
        <fullName evidence="9">PLD nuclease N-terminal domain-containing protein</fullName>
    </submittedName>
</protein>
<feature type="region of interest" description="Disordered" evidence="6">
    <location>
        <begin position="64"/>
        <end position="156"/>
    </location>
</feature>
<evidence type="ECO:0000259" key="8">
    <source>
        <dbReference type="Pfam" id="PF13396"/>
    </source>
</evidence>
<gene>
    <name evidence="9" type="ORF">QDX21_12290</name>
</gene>
<organism evidence="9 10">
    <name type="scientific">Auritidibacter ignavus</name>
    <dbReference type="NCBI Taxonomy" id="678932"/>
    <lineage>
        <taxon>Bacteria</taxon>
        <taxon>Bacillati</taxon>
        <taxon>Actinomycetota</taxon>
        <taxon>Actinomycetes</taxon>
        <taxon>Micrococcales</taxon>
        <taxon>Micrococcaceae</taxon>
        <taxon>Auritidibacter</taxon>
    </lineage>
</organism>
<evidence type="ECO:0000256" key="5">
    <source>
        <dbReference type="ARBA" id="ARBA00023136"/>
    </source>
</evidence>
<feature type="domain" description="Cardiolipin synthase N-terminal" evidence="8">
    <location>
        <begin position="14"/>
        <end position="57"/>
    </location>
</feature>
<dbReference type="EMBL" id="CP122566">
    <property type="protein sequence ID" value="WGH93052.1"/>
    <property type="molecule type" value="Genomic_DNA"/>
</dbReference>
<feature type="compositionally biased region" description="Basic and acidic residues" evidence="6">
    <location>
        <begin position="91"/>
        <end position="130"/>
    </location>
</feature>
<evidence type="ECO:0000256" key="6">
    <source>
        <dbReference type="SAM" id="MobiDB-lite"/>
    </source>
</evidence>
<evidence type="ECO:0000256" key="3">
    <source>
        <dbReference type="ARBA" id="ARBA00022692"/>
    </source>
</evidence>
<keyword evidence="10" id="KW-1185">Reference proteome</keyword>
<dbReference type="Pfam" id="PF13396">
    <property type="entry name" value="PLDc_N"/>
    <property type="match status" value="1"/>
</dbReference>
<name>A0AAJ6AHX6_9MICC</name>